<organism evidence="10 11">
    <name type="scientific">Smittium simulii</name>
    <dbReference type="NCBI Taxonomy" id="133385"/>
    <lineage>
        <taxon>Eukaryota</taxon>
        <taxon>Fungi</taxon>
        <taxon>Fungi incertae sedis</taxon>
        <taxon>Zoopagomycota</taxon>
        <taxon>Kickxellomycotina</taxon>
        <taxon>Harpellomycetes</taxon>
        <taxon>Harpellales</taxon>
        <taxon>Legeriomycetaceae</taxon>
        <taxon>Smittium</taxon>
    </lineage>
</organism>
<name>A0A2T9YS00_9FUNG</name>
<evidence type="ECO:0000256" key="3">
    <source>
        <dbReference type="ARBA" id="ARBA00022837"/>
    </source>
</evidence>
<feature type="domain" description="EF-hand" evidence="9">
    <location>
        <begin position="58"/>
        <end position="88"/>
    </location>
</feature>
<feature type="domain" description="EF-hand" evidence="9">
    <location>
        <begin position="21"/>
        <end position="56"/>
    </location>
</feature>
<dbReference type="AlphaFoldDB" id="A0A2T9YS00"/>
<keyword evidence="2" id="KW-0677">Repeat</keyword>
<dbReference type="STRING" id="133385.A0A2T9YS00"/>
<dbReference type="Gene3D" id="1.10.238.10">
    <property type="entry name" value="EF-hand"/>
    <property type="match status" value="1"/>
</dbReference>
<dbReference type="FunFam" id="1.10.238.10:FF:000001">
    <property type="entry name" value="Calmodulin 1"/>
    <property type="match status" value="1"/>
</dbReference>
<dbReference type="SMART" id="SM00054">
    <property type="entry name" value="EFh"/>
    <property type="match status" value="4"/>
</dbReference>
<dbReference type="Pfam" id="PF13499">
    <property type="entry name" value="EF-hand_7"/>
    <property type="match status" value="2"/>
</dbReference>
<evidence type="ECO:0000256" key="1">
    <source>
        <dbReference type="ARBA" id="ARBA00022723"/>
    </source>
</evidence>
<evidence type="ECO:0000256" key="5">
    <source>
        <dbReference type="ARBA" id="ARBA00023792"/>
    </source>
</evidence>
<dbReference type="PANTHER" id="PTHR45942">
    <property type="entry name" value="PROTEIN PHOSPATASE 3 REGULATORY SUBUNIT B ALPHA ISOFORM TYPE 1"/>
    <property type="match status" value="1"/>
</dbReference>
<feature type="domain" description="EF-hand" evidence="9">
    <location>
        <begin position="90"/>
        <end position="125"/>
    </location>
</feature>
<reference evidence="10 11" key="1">
    <citation type="journal article" date="2018" name="MBio">
        <title>Comparative Genomics Reveals the Core Gene Toolbox for the Fungus-Insect Symbiosis.</title>
        <authorList>
            <person name="Wang Y."/>
            <person name="Stata M."/>
            <person name="Wang W."/>
            <person name="Stajich J.E."/>
            <person name="White M.M."/>
            <person name="Moncalvo J.M."/>
        </authorList>
    </citation>
    <scope>NUCLEOTIDE SEQUENCE [LARGE SCALE GENOMIC DNA]</scope>
    <source>
        <strain evidence="10 11">SWE-8-4</strain>
    </source>
</reference>
<dbReference type="InterPro" id="IPR011992">
    <property type="entry name" value="EF-hand-dom_pair"/>
</dbReference>
<comment type="subunit">
    <text evidence="5">Composed of a catalytic subunit (A) and a regulatory subunit (B).</text>
</comment>
<sequence length="173" mass="19655">MNEATTEKLQNLVDITNFSEEEIKSLYRRFAKIDKDQSGAIDKEEFLSIPQLKSNPLAQRLIDVFDRNGSGQVKFSEFLLCLSSFSNKGHKKEKLAFAFQIYDMDRDGFISNGELYMVLKTMVGNNLTAVQLQQVVDKTIADADANGDGKISFEEFSNYVDRTDIVKQLTLDF</sequence>
<keyword evidence="1" id="KW-0479">Metal-binding</keyword>
<dbReference type="GO" id="GO:0005509">
    <property type="term" value="F:calcium ion binding"/>
    <property type="evidence" value="ECO:0007669"/>
    <property type="project" value="InterPro"/>
</dbReference>
<dbReference type="PRINTS" id="PR00450">
    <property type="entry name" value="RECOVERIN"/>
</dbReference>
<dbReference type="SUPFAM" id="SSF47473">
    <property type="entry name" value="EF-hand"/>
    <property type="match status" value="1"/>
</dbReference>
<evidence type="ECO:0000256" key="8">
    <source>
        <dbReference type="ARBA" id="ARBA00032848"/>
    </source>
</evidence>
<evidence type="ECO:0000256" key="7">
    <source>
        <dbReference type="ARBA" id="ARBA00031295"/>
    </source>
</evidence>
<dbReference type="CDD" id="cd00051">
    <property type="entry name" value="EFh"/>
    <property type="match status" value="1"/>
</dbReference>
<gene>
    <name evidence="10" type="ORF">BB561_002063</name>
</gene>
<dbReference type="PROSITE" id="PS00018">
    <property type="entry name" value="EF_HAND_1"/>
    <property type="match status" value="3"/>
</dbReference>
<dbReference type="Proteomes" id="UP000245383">
    <property type="component" value="Unassembled WGS sequence"/>
</dbReference>
<dbReference type="InterPro" id="IPR002048">
    <property type="entry name" value="EF_hand_dom"/>
</dbReference>
<dbReference type="EMBL" id="MBFR01000065">
    <property type="protein sequence ID" value="PVU95086.1"/>
    <property type="molecule type" value="Genomic_DNA"/>
</dbReference>
<dbReference type="PROSITE" id="PS50222">
    <property type="entry name" value="EF_HAND_2"/>
    <property type="match status" value="4"/>
</dbReference>
<protein>
    <recommendedName>
        <fullName evidence="6">Calcineurin subunit B</fullName>
    </recommendedName>
    <alternativeName>
        <fullName evidence="7">Calcineurin regulatory subunit</fullName>
    </alternativeName>
    <alternativeName>
        <fullName evidence="8">Protein phosphatase 2B regulatory subunit</fullName>
    </alternativeName>
</protein>
<keyword evidence="3" id="KW-0106">Calcium</keyword>
<evidence type="ECO:0000256" key="6">
    <source>
        <dbReference type="ARBA" id="ARBA00023832"/>
    </source>
</evidence>
<evidence type="ECO:0000259" key="9">
    <source>
        <dbReference type="PROSITE" id="PS50222"/>
    </source>
</evidence>
<evidence type="ECO:0000313" key="11">
    <source>
        <dbReference type="Proteomes" id="UP000245383"/>
    </source>
</evidence>
<evidence type="ECO:0000256" key="2">
    <source>
        <dbReference type="ARBA" id="ARBA00022737"/>
    </source>
</evidence>
<accession>A0A2T9YS00</accession>
<keyword evidence="11" id="KW-1185">Reference proteome</keyword>
<comment type="caution">
    <text evidence="10">The sequence shown here is derived from an EMBL/GenBank/DDBJ whole genome shotgun (WGS) entry which is preliminary data.</text>
</comment>
<comment type="similarity">
    <text evidence="4">Belongs to the calcineurin regulatory subunit family.</text>
</comment>
<dbReference type="InterPro" id="IPR018247">
    <property type="entry name" value="EF_Hand_1_Ca_BS"/>
</dbReference>
<dbReference type="OrthoDB" id="191686at2759"/>
<feature type="domain" description="EF-hand" evidence="9">
    <location>
        <begin position="131"/>
        <end position="166"/>
    </location>
</feature>
<proteinExistence type="inferred from homology"/>
<evidence type="ECO:0000313" key="10">
    <source>
        <dbReference type="EMBL" id="PVU95086.1"/>
    </source>
</evidence>
<evidence type="ECO:0000256" key="4">
    <source>
        <dbReference type="ARBA" id="ARBA00023774"/>
    </source>
</evidence>